<proteinExistence type="predicted"/>
<accession>A0A076G7D0</accession>
<protein>
    <submittedName>
        <fullName evidence="2">Uncharacterized protein</fullName>
    </submittedName>
</protein>
<organism evidence="2 3">
    <name type="scientific">Bacillus phage Bobb</name>
    <dbReference type="NCBI Taxonomy" id="1527469"/>
    <lineage>
        <taxon>Viruses</taxon>
        <taxon>Duplodnaviria</taxon>
        <taxon>Heunggongvirae</taxon>
        <taxon>Uroviricota</taxon>
        <taxon>Caudoviricetes</taxon>
        <taxon>Herelleviridae</taxon>
        <taxon>Bastillevirinae</taxon>
        <taxon>Agatevirus</taxon>
        <taxon>Agatevirus bobb</taxon>
    </lineage>
</organism>
<feature type="compositionally biased region" description="Basic and acidic residues" evidence="1">
    <location>
        <begin position="16"/>
        <end position="27"/>
    </location>
</feature>
<sequence length="118" mass="13437">MRINEQGDVIAGTLQSHRDRTSPQEEVPKPFKAIRQALEKTIHEGKRVLIDIKDSYSTQTVVVRFDSVFDRWAKGNSICHTEQGEVEVPYTIHYSDILCKNTKIKIITEGENPLGTQL</sequence>
<dbReference type="OrthoDB" id="16834at10239"/>
<evidence type="ECO:0000313" key="3">
    <source>
        <dbReference type="Proteomes" id="UP000028664"/>
    </source>
</evidence>
<dbReference type="RefSeq" id="YP_009056384.1">
    <property type="nucleotide sequence ID" value="NC_024792.1"/>
</dbReference>
<dbReference type="EMBL" id="KM051843">
    <property type="protein sequence ID" value="AII28016.1"/>
    <property type="molecule type" value="Genomic_DNA"/>
</dbReference>
<reference evidence="2 3" key="1">
    <citation type="submission" date="2014-06" db="EMBL/GenBank/DDBJ databases">
        <title>Bioinformatic genomic analysis of Bacillus phage Bobb.</title>
        <authorList>
            <person name="Lewis H.M.N."/>
            <person name="Temple L."/>
            <person name="Barth R.N."/>
            <person name="Bowles K.M."/>
            <person name="Churchin D.I."/>
            <person name="Scott-Croshaw C."/>
            <person name="Glasgow G.H."/>
            <person name="Gloe M.W."/>
            <person name="McGough T.M."/>
            <person name="Nutbrown S.A."/>
            <person name="Romulus S.R."/>
            <person name="Sanders K.A.M."/>
            <person name="Diachok C.R."/>
            <person name="Serigano J.P."/>
            <person name="Shin D."/>
            <person name="Suresh M.H."/>
            <person name="Conner A.R.N."/>
            <person name="Korba R.M."/>
            <person name="Livermore R.J."/>
            <person name="Rohlf M.B."/>
            <person name="Utterback S.D."/>
            <person name="Wilson V.E."/>
        </authorList>
    </citation>
    <scope>NUCLEOTIDE SEQUENCE [LARGE SCALE GENOMIC DNA]</scope>
</reference>
<dbReference type="KEGG" id="vg:20283402"/>
<dbReference type="GeneID" id="20283402"/>
<feature type="region of interest" description="Disordered" evidence="1">
    <location>
        <begin position="1"/>
        <end position="27"/>
    </location>
</feature>
<keyword evidence="3" id="KW-1185">Reference proteome</keyword>
<evidence type="ECO:0000256" key="1">
    <source>
        <dbReference type="SAM" id="MobiDB-lite"/>
    </source>
</evidence>
<evidence type="ECO:0000313" key="2">
    <source>
        <dbReference type="EMBL" id="AII28016.1"/>
    </source>
</evidence>
<name>A0A076G7D0_9CAUD</name>
<dbReference type="Proteomes" id="UP000028664">
    <property type="component" value="Segment"/>
</dbReference>